<dbReference type="GO" id="GO:0005737">
    <property type="term" value="C:cytoplasm"/>
    <property type="evidence" value="ECO:0007669"/>
    <property type="project" value="TreeGrafter"/>
</dbReference>
<dbReference type="InterPro" id="IPR020845">
    <property type="entry name" value="AMP-binding_CS"/>
</dbReference>
<dbReference type="Proteomes" id="UP000435357">
    <property type="component" value="Unassembled WGS sequence"/>
</dbReference>
<dbReference type="InterPro" id="IPR055378">
    <property type="entry name" value="GH3_C"/>
</dbReference>
<dbReference type="EMBL" id="WACR01000007">
    <property type="protein sequence ID" value="KAB1063656.1"/>
    <property type="molecule type" value="Genomic_DNA"/>
</dbReference>
<evidence type="ECO:0000259" key="2">
    <source>
        <dbReference type="Pfam" id="PF23572"/>
    </source>
</evidence>
<gene>
    <name evidence="3" type="ORF">F3059_08795</name>
</gene>
<dbReference type="Pfam" id="PF23572">
    <property type="entry name" value="GH3_C"/>
    <property type="match status" value="1"/>
</dbReference>
<dbReference type="InterPro" id="IPR004993">
    <property type="entry name" value="GH3"/>
</dbReference>
<evidence type="ECO:0000259" key="1">
    <source>
        <dbReference type="Pfam" id="PF23571"/>
    </source>
</evidence>
<evidence type="ECO:0000313" key="3">
    <source>
        <dbReference type="EMBL" id="KAB1063656.1"/>
    </source>
</evidence>
<proteinExistence type="predicted"/>
<protein>
    <submittedName>
        <fullName evidence="3">GH3 auxin-responsive promoter family protein</fullName>
    </submittedName>
</protein>
<evidence type="ECO:0000313" key="4">
    <source>
        <dbReference type="Proteomes" id="UP000435357"/>
    </source>
</evidence>
<dbReference type="Pfam" id="PF23571">
    <property type="entry name" value="GH3_M"/>
    <property type="match status" value="1"/>
</dbReference>
<feature type="domain" description="GH3 middle" evidence="1">
    <location>
        <begin position="296"/>
        <end position="355"/>
    </location>
</feature>
<name>A0A6N6M948_9FLAO</name>
<sequence length="498" mass="56748">MGIKGTLSKPYAHLISNALKRDAKRGVDLQHKIMRSLVTKARKTAFGSDHDFANIETHTDFKNRVPIHDYEGHKPYIDRIIKGENDVLWPGKPAYFCKTSGTTSGAKYIPLTKDSVPYHVNAAKNALLSYIAETGNSSFLDGKMIFLQGSPELEKIGDIPLGRLSGITAHWVPNYLQKNRMPTWKTNCIDDWETKVDKVIKETRVEDMRLISGIPSWVQMYFEQLLEKTGANNVKEVFPNFSLFVYGGLNYAPYKPVFDKLIGEDIDSVETYPASEGFIAYQDSQSEPGLRLNINAGMFFEFIPADQFFEENPPRYHLGEVELNKNYAIILSTNAGLWGYNIGDTVKFVSLDPYRIVVTGRIKHFISAFGEHVIAEEVESSLEEVIAHFDAQVKEFHLAPQINPEDGLPYHEWFFEFDDEPHNLDAFRLKLDKALQDRNPYYKDLIQGNILRPLVISRVEKGGFNEMMKKRGKLGGQNKIPRLSDNRELADLMKPFLK</sequence>
<organism evidence="3 4">
    <name type="scientific">Salibacter halophilus</name>
    <dbReference type="NCBI Taxonomy" id="1803916"/>
    <lineage>
        <taxon>Bacteria</taxon>
        <taxon>Pseudomonadati</taxon>
        <taxon>Bacteroidota</taxon>
        <taxon>Flavobacteriia</taxon>
        <taxon>Flavobacteriales</taxon>
        <taxon>Salibacteraceae</taxon>
        <taxon>Salibacter</taxon>
    </lineage>
</organism>
<comment type="caution">
    <text evidence="3">The sequence shown here is derived from an EMBL/GenBank/DDBJ whole genome shotgun (WGS) entry which is preliminary data.</text>
</comment>
<dbReference type="OrthoDB" id="5678283at2"/>
<dbReference type="InterPro" id="IPR055377">
    <property type="entry name" value="GH3_M"/>
</dbReference>
<dbReference type="Pfam" id="PF03321">
    <property type="entry name" value="GH3"/>
    <property type="match status" value="1"/>
</dbReference>
<dbReference type="PANTHER" id="PTHR31901:SF9">
    <property type="entry name" value="GH3 DOMAIN-CONTAINING PROTEIN"/>
    <property type="match status" value="1"/>
</dbReference>
<dbReference type="PANTHER" id="PTHR31901">
    <property type="entry name" value="GH3 DOMAIN-CONTAINING PROTEIN"/>
    <property type="match status" value="1"/>
</dbReference>
<dbReference type="GO" id="GO:0016881">
    <property type="term" value="F:acid-amino acid ligase activity"/>
    <property type="evidence" value="ECO:0007669"/>
    <property type="project" value="TreeGrafter"/>
</dbReference>
<dbReference type="RefSeq" id="WP_151168320.1">
    <property type="nucleotide sequence ID" value="NZ_WACR01000007.1"/>
</dbReference>
<accession>A0A6N6M948</accession>
<feature type="domain" description="GH3 C-terminal" evidence="2">
    <location>
        <begin position="377"/>
        <end position="488"/>
    </location>
</feature>
<reference evidence="3 4" key="1">
    <citation type="submission" date="2019-09" db="EMBL/GenBank/DDBJ databases">
        <title>Genomes of Cryomorphaceae.</title>
        <authorList>
            <person name="Bowman J.P."/>
        </authorList>
    </citation>
    <scope>NUCLEOTIDE SEQUENCE [LARGE SCALE GENOMIC DNA]</scope>
    <source>
        <strain evidence="3 4">KCTC 52047</strain>
    </source>
</reference>
<dbReference type="PROSITE" id="PS00455">
    <property type="entry name" value="AMP_BINDING"/>
    <property type="match status" value="1"/>
</dbReference>
<keyword evidence="4" id="KW-1185">Reference proteome</keyword>
<dbReference type="AlphaFoldDB" id="A0A6N6M948"/>